<protein>
    <recommendedName>
        <fullName evidence="1">DUF1659 domain-containing protein</fullName>
    </recommendedName>
</protein>
<dbReference type="OrthoDB" id="1954703at2"/>
<dbReference type="Pfam" id="PF07872">
    <property type="entry name" value="DUF1659"/>
    <property type="match status" value="1"/>
</dbReference>
<dbReference type="InterPro" id="IPR012454">
    <property type="entry name" value="DUF1659"/>
</dbReference>
<keyword evidence="3" id="KW-1185">Reference proteome</keyword>
<feature type="domain" description="DUF1659" evidence="1">
    <location>
        <begin position="2"/>
        <end position="72"/>
    </location>
</feature>
<dbReference type="AlphaFoldDB" id="A0A1I2PBD6"/>
<evidence type="ECO:0000259" key="1">
    <source>
        <dbReference type="Pfam" id="PF07872"/>
    </source>
</evidence>
<dbReference type="Proteomes" id="UP000199337">
    <property type="component" value="Unassembled WGS sequence"/>
</dbReference>
<dbReference type="RefSeq" id="WP_092468904.1">
    <property type="nucleotide sequence ID" value="NZ_FOOX01000002.1"/>
</dbReference>
<proteinExistence type="predicted"/>
<name>A0A1I2PBD6_9FIRM</name>
<evidence type="ECO:0000313" key="2">
    <source>
        <dbReference type="EMBL" id="SFG12823.1"/>
    </source>
</evidence>
<sequence>MAVSKIPIGTALRIQFQTGVDGKGNPVYSTKSLNNVKDTAVDQDIYDVALALAQLQEFTVEAVMRVDSGRLEEAI</sequence>
<gene>
    <name evidence="2" type="ORF">SAMN05660649_00790</name>
</gene>
<dbReference type="EMBL" id="FOOX01000002">
    <property type="protein sequence ID" value="SFG12823.1"/>
    <property type="molecule type" value="Genomic_DNA"/>
</dbReference>
<accession>A0A1I2PBD6</accession>
<evidence type="ECO:0000313" key="3">
    <source>
        <dbReference type="Proteomes" id="UP000199337"/>
    </source>
</evidence>
<reference evidence="3" key="1">
    <citation type="submission" date="2016-10" db="EMBL/GenBank/DDBJ databases">
        <authorList>
            <person name="Varghese N."/>
            <person name="Submissions S."/>
        </authorList>
    </citation>
    <scope>NUCLEOTIDE SEQUENCE [LARGE SCALE GENOMIC DNA]</scope>
    <source>
        <strain evidence="3">DSM 17038</strain>
    </source>
</reference>
<organism evidence="2 3">
    <name type="scientific">Desulfotruncus arcticus DSM 17038</name>
    <dbReference type="NCBI Taxonomy" id="1121424"/>
    <lineage>
        <taxon>Bacteria</taxon>
        <taxon>Bacillati</taxon>
        <taxon>Bacillota</taxon>
        <taxon>Clostridia</taxon>
        <taxon>Eubacteriales</taxon>
        <taxon>Desulfallaceae</taxon>
        <taxon>Desulfotruncus</taxon>
    </lineage>
</organism>
<dbReference type="STRING" id="341036.SAMN05660649_00790"/>